<organism evidence="11 12">
    <name type="scientific">Exaiptasia diaphana</name>
    <name type="common">Tropical sea anemone</name>
    <name type="synonym">Aiptasia pulchella</name>
    <dbReference type="NCBI Taxonomy" id="2652724"/>
    <lineage>
        <taxon>Eukaryota</taxon>
        <taxon>Metazoa</taxon>
        <taxon>Cnidaria</taxon>
        <taxon>Anthozoa</taxon>
        <taxon>Hexacorallia</taxon>
        <taxon>Actiniaria</taxon>
        <taxon>Aiptasiidae</taxon>
        <taxon>Exaiptasia</taxon>
    </lineage>
</organism>
<dbReference type="AlphaFoldDB" id="A0A913YZ34"/>
<accession>A0A913YZ34</accession>
<feature type="domain" description="Pentraxin (PTX)" evidence="10">
    <location>
        <begin position="151"/>
        <end position="360"/>
    </location>
</feature>
<dbReference type="InterPro" id="IPR013320">
    <property type="entry name" value="ConA-like_dom_sf"/>
</dbReference>
<dbReference type="InterPro" id="IPR001759">
    <property type="entry name" value="PTX_dom"/>
</dbReference>
<comment type="cofactor">
    <cofactor evidence="1">
        <name>Ca(2+)</name>
        <dbReference type="ChEBI" id="CHEBI:29108"/>
    </cofactor>
</comment>
<reference evidence="11" key="1">
    <citation type="submission" date="2022-11" db="UniProtKB">
        <authorList>
            <consortium name="EnsemblMetazoa"/>
        </authorList>
    </citation>
    <scope>IDENTIFICATION</scope>
</reference>
<dbReference type="RefSeq" id="XP_028519366.1">
    <property type="nucleotide sequence ID" value="XM_028663565.1"/>
</dbReference>
<evidence type="ECO:0000256" key="2">
    <source>
        <dbReference type="ARBA" id="ARBA00006373"/>
    </source>
</evidence>
<comment type="caution">
    <text evidence="7">Lacks conserved residue(s) required for the propagation of feature annotation.</text>
</comment>
<dbReference type="Pfam" id="PF00024">
    <property type="entry name" value="PAN_1"/>
    <property type="match status" value="1"/>
</dbReference>
<comment type="similarity">
    <text evidence="2">Belongs to the EGF domain peptide family.</text>
</comment>
<evidence type="ECO:0000259" key="10">
    <source>
        <dbReference type="PROSITE" id="PS51828"/>
    </source>
</evidence>
<feature type="signal peptide" evidence="8">
    <location>
        <begin position="1"/>
        <end position="18"/>
    </location>
</feature>
<dbReference type="InterPro" id="IPR000742">
    <property type="entry name" value="EGF"/>
</dbReference>
<dbReference type="Proteomes" id="UP000887567">
    <property type="component" value="Unplaced"/>
</dbReference>
<dbReference type="EnsemblMetazoa" id="XM_028663565.1">
    <property type="protein sequence ID" value="XP_028519366.1"/>
    <property type="gene ID" value="LOC110253676"/>
</dbReference>
<keyword evidence="3" id="KW-0479">Metal-binding</keyword>
<feature type="disulfide bond" evidence="7">
    <location>
        <begin position="137"/>
        <end position="146"/>
    </location>
</feature>
<keyword evidence="5 7" id="KW-1015">Disulfide bond</keyword>
<dbReference type="InterPro" id="IPR051360">
    <property type="entry name" value="Neuronal_Pentraxin_Related"/>
</dbReference>
<dbReference type="Pfam" id="PF00354">
    <property type="entry name" value="Pentaxin"/>
    <property type="match status" value="1"/>
</dbReference>
<evidence type="ECO:0000256" key="7">
    <source>
        <dbReference type="PROSITE-ProRule" id="PRU00076"/>
    </source>
</evidence>
<evidence type="ECO:0000313" key="11">
    <source>
        <dbReference type="EnsemblMetazoa" id="XP_028519366.1"/>
    </source>
</evidence>
<keyword evidence="4" id="KW-0106">Calcium</keyword>
<dbReference type="PROSITE" id="PS51828">
    <property type="entry name" value="PTX_2"/>
    <property type="match status" value="1"/>
</dbReference>
<protein>
    <submittedName>
        <fullName evidence="11">Uncharacterized protein</fullName>
    </submittedName>
</protein>
<evidence type="ECO:0000313" key="12">
    <source>
        <dbReference type="Proteomes" id="UP000887567"/>
    </source>
</evidence>
<dbReference type="GO" id="GO:0046872">
    <property type="term" value="F:metal ion binding"/>
    <property type="evidence" value="ECO:0007669"/>
    <property type="project" value="UniProtKB-KW"/>
</dbReference>
<evidence type="ECO:0000256" key="4">
    <source>
        <dbReference type="ARBA" id="ARBA00022837"/>
    </source>
</evidence>
<dbReference type="OrthoDB" id="5949213at2759"/>
<feature type="domain" description="EGF-like" evidence="9">
    <location>
        <begin position="108"/>
        <end position="147"/>
    </location>
</feature>
<dbReference type="PRINTS" id="PR00895">
    <property type="entry name" value="PENTAXIN"/>
</dbReference>
<dbReference type="OMA" id="NAFENDC"/>
<dbReference type="GeneID" id="110253676"/>
<evidence type="ECO:0000256" key="1">
    <source>
        <dbReference type="ARBA" id="ARBA00001913"/>
    </source>
</evidence>
<evidence type="ECO:0000256" key="3">
    <source>
        <dbReference type="ARBA" id="ARBA00022723"/>
    </source>
</evidence>
<keyword evidence="6" id="KW-0325">Glycoprotein</keyword>
<keyword evidence="8" id="KW-0732">Signal</keyword>
<dbReference type="PANTHER" id="PTHR19277">
    <property type="entry name" value="PENTRAXIN"/>
    <property type="match status" value="1"/>
</dbReference>
<feature type="chain" id="PRO_5037892833" evidence="8">
    <location>
        <begin position="19"/>
        <end position="384"/>
    </location>
</feature>
<keyword evidence="12" id="KW-1185">Reference proteome</keyword>
<dbReference type="SUPFAM" id="SSF49899">
    <property type="entry name" value="Concanavalin A-like lectins/glucanases"/>
    <property type="match status" value="1"/>
</dbReference>
<evidence type="ECO:0000256" key="6">
    <source>
        <dbReference type="ARBA" id="ARBA00023180"/>
    </source>
</evidence>
<evidence type="ECO:0000259" key="9">
    <source>
        <dbReference type="PROSITE" id="PS50026"/>
    </source>
</evidence>
<name>A0A913YZ34_EXADI</name>
<dbReference type="PROSITE" id="PS50026">
    <property type="entry name" value="EGF_3"/>
    <property type="match status" value="1"/>
</dbReference>
<dbReference type="InterPro" id="IPR003609">
    <property type="entry name" value="Pan_app"/>
</dbReference>
<dbReference type="Gene3D" id="2.60.120.200">
    <property type="match status" value="1"/>
</dbReference>
<evidence type="ECO:0000256" key="5">
    <source>
        <dbReference type="ARBA" id="ARBA00023157"/>
    </source>
</evidence>
<evidence type="ECO:0000256" key="8">
    <source>
        <dbReference type="SAM" id="SignalP"/>
    </source>
</evidence>
<proteinExistence type="inferred from homology"/>
<dbReference type="PANTHER" id="PTHR19277:SF125">
    <property type="entry name" value="B6"/>
    <property type="match status" value="1"/>
</dbReference>
<dbReference type="PROSITE" id="PS00022">
    <property type="entry name" value="EGF_1"/>
    <property type="match status" value="1"/>
</dbReference>
<dbReference type="SMART" id="SM00159">
    <property type="entry name" value="PTX"/>
    <property type="match status" value="1"/>
</dbReference>
<keyword evidence="7" id="KW-0245">EGF-like domain</keyword>
<sequence length="384" mass="43502">MSKIYPLFLILLLRAVMAIDGHQEADNARNITFLAPVSDFHLVGHVIANRTVDTPDQCQIECFFIAECTSLNFDTSPRASPNCQLSASNKKIKLGDLTPKPGYIYQGSKNDCFGNPCNSSNHTCQSGFGPRGFRCICANCLTGSYCDKYTSDTVLNFPTQSTDQDTVKYVEFPDLVNFTISLWLQMNLFSGTRTAFSFEGKVDGGNVDEIALIFYRDSIRIDFQGDGLSQRYDNQNKIFDGNWHHIALTWSLSFKAINIYIDGNSIKEKKDNTHKQLKRNLRFTLGQEQDSYDNGNYENMQSFVGNITAFNMWDRVFADNEISLLAKECPSSHRQGNLLNWPDIVQDKNDALKYFCGLSCEDFGLVNQDHRNQEKTTHACFDNQ</sequence>